<dbReference type="Proteomes" id="UP000031967">
    <property type="component" value="Unassembled WGS sequence"/>
</dbReference>
<dbReference type="EMBL" id="JXAK01000044">
    <property type="protein sequence ID" value="KIL39086.1"/>
    <property type="molecule type" value="Genomic_DNA"/>
</dbReference>
<protein>
    <submittedName>
        <fullName evidence="1">Uncharacterized protein</fullName>
    </submittedName>
</protein>
<organism evidence="1 2">
    <name type="scientific">Gordoniibacillus kamchatkensis</name>
    <dbReference type="NCBI Taxonomy" id="1590651"/>
    <lineage>
        <taxon>Bacteria</taxon>
        <taxon>Bacillati</taxon>
        <taxon>Bacillota</taxon>
        <taxon>Bacilli</taxon>
        <taxon>Bacillales</taxon>
        <taxon>Paenibacillaceae</taxon>
        <taxon>Gordoniibacillus</taxon>
    </lineage>
</organism>
<evidence type="ECO:0000313" key="1">
    <source>
        <dbReference type="EMBL" id="KIL39086.1"/>
    </source>
</evidence>
<proteinExistence type="predicted"/>
<accession>A0ABR5ADG5</accession>
<reference evidence="1 2" key="1">
    <citation type="submission" date="2014-12" db="EMBL/GenBank/DDBJ databases">
        <title>Draft genome sequence of Paenibacillus kamchatkensis strain B-2647.</title>
        <authorList>
            <person name="Karlyshev A.V."/>
            <person name="Kudryashova E.B."/>
        </authorList>
    </citation>
    <scope>NUCLEOTIDE SEQUENCE [LARGE SCALE GENOMIC DNA]</scope>
    <source>
        <strain evidence="1 2">VKM B-2647</strain>
    </source>
</reference>
<keyword evidence="2" id="KW-1185">Reference proteome</keyword>
<comment type="caution">
    <text evidence="1">The sequence shown here is derived from an EMBL/GenBank/DDBJ whole genome shotgun (WGS) entry which is preliminary data.</text>
</comment>
<evidence type="ECO:0000313" key="2">
    <source>
        <dbReference type="Proteomes" id="UP000031967"/>
    </source>
</evidence>
<sequence length="113" mass="12510">MGAIQDAKFVQLAERGDVKYADIEVRLSGHETPLLASFAWNGGDPQLASVYRKEASRELDWYDNSLHSAYVDLTAELFDNGRGELGIGSRDDFAAEVLSHPNVRRELGELGRS</sequence>
<gene>
    <name evidence="1" type="ORF">SD70_22475</name>
</gene>
<dbReference type="RefSeq" id="WP_041049873.1">
    <property type="nucleotide sequence ID" value="NZ_JXAK01000044.1"/>
</dbReference>
<name>A0ABR5ADG5_9BACL</name>